<dbReference type="AlphaFoldDB" id="A0A6M5YRC9"/>
<dbReference type="SUPFAM" id="SSF52980">
    <property type="entry name" value="Restriction endonuclease-like"/>
    <property type="match status" value="1"/>
</dbReference>
<dbReference type="Pfam" id="PF05685">
    <property type="entry name" value="Uma2"/>
    <property type="match status" value="1"/>
</dbReference>
<dbReference type="EMBL" id="CP053452">
    <property type="protein sequence ID" value="QJW95811.1"/>
    <property type="molecule type" value="Genomic_DNA"/>
</dbReference>
<dbReference type="PANTHER" id="PTHR35400">
    <property type="entry name" value="SLR1083 PROTEIN"/>
    <property type="match status" value="1"/>
</dbReference>
<sequence>MSTIALPVGPRRTPPHRWTVPEFHRLCALGMFSGRRPVLLDGVILEQGPMHSPHGNGVERTDTHVRLAFGAGWRFRIQLPLVLSLHTDPMPDIAVGPGALVGNADHPTTAALVVEVSDTTFDTDTTEKAELYATAGIADYWVLDVVNRQLHVFRDPHPLPLPTDLSATAYRTHHTLGPSDAVSPLAAPHATVRVADLLP</sequence>
<dbReference type="PANTHER" id="PTHR35400:SF1">
    <property type="entry name" value="SLR1083 PROTEIN"/>
    <property type="match status" value="1"/>
</dbReference>
<reference evidence="3" key="1">
    <citation type="submission" date="2020-05" db="EMBL/GenBank/DDBJ databases">
        <title>Frigoriglobus tundricola gen. nov., sp. nov., a psychrotolerant cellulolytic planctomycete of the family Gemmataceae with two divergent copies of 16S rRNA gene.</title>
        <authorList>
            <person name="Kulichevskaya I.S."/>
            <person name="Ivanova A.A."/>
            <person name="Naumoff D.G."/>
            <person name="Beletsky A.V."/>
            <person name="Rijpstra W.I.C."/>
            <person name="Sinninghe Damste J.S."/>
            <person name="Mardanov A.V."/>
            <person name="Ravin N.V."/>
            <person name="Dedysh S.N."/>
        </authorList>
    </citation>
    <scope>NUCLEOTIDE SEQUENCE [LARGE SCALE GENOMIC DNA]</scope>
    <source>
        <strain evidence="3">PL17</strain>
    </source>
</reference>
<evidence type="ECO:0000313" key="3">
    <source>
        <dbReference type="Proteomes" id="UP000503447"/>
    </source>
</evidence>
<dbReference type="InterPro" id="IPR008538">
    <property type="entry name" value="Uma2"/>
</dbReference>
<feature type="domain" description="Putative restriction endonuclease" evidence="1">
    <location>
        <begin position="21"/>
        <end position="156"/>
    </location>
</feature>
<dbReference type="InterPro" id="IPR011335">
    <property type="entry name" value="Restrct_endonuc-II-like"/>
</dbReference>
<keyword evidence="3" id="KW-1185">Reference proteome</keyword>
<dbReference type="CDD" id="cd06260">
    <property type="entry name" value="DUF820-like"/>
    <property type="match status" value="1"/>
</dbReference>
<name>A0A6M5YRC9_9BACT</name>
<proteinExistence type="predicted"/>
<organism evidence="2 3">
    <name type="scientific">Frigoriglobus tundricola</name>
    <dbReference type="NCBI Taxonomy" id="2774151"/>
    <lineage>
        <taxon>Bacteria</taxon>
        <taxon>Pseudomonadati</taxon>
        <taxon>Planctomycetota</taxon>
        <taxon>Planctomycetia</taxon>
        <taxon>Gemmatales</taxon>
        <taxon>Gemmataceae</taxon>
        <taxon>Frigoriglobus</taxon>
    </lineage>
</organism>
<evidence type="ECO:0000259" key="1">
    <source>
        <dbReference type="Pfam" id="PF05685"/>
    </source>
</evidence>
<dbReference type="InterPro" id="IPR012296">
    <property type="entry name" value="Nuclease_put_TT1808"/>
</dbReference>
<dbReference type="RefSeq" id="WP_171471523.1">
    <property type="nucleotide sequence ID" value="NZ_CP053452.2"/>
</dbReference>
<dbReference type="Gene3D" id="3.90.1570.10">
    <property type="entry name" value="tt1808, chain A"/>
    <property type="match status" value="1"/>
</dbReference>
<dbReference type="Proteomes" id="UP000503447">
    <property type="component" value="Chromosome"/>
</dbReference>
<protein>
    <submittedName>
        <fullName evidence="2">Uma2 domain-containing protein</fullName>
    </submittedName>
</protein>
<evidence type="ECO:0000313" key="2">
    <source>
        <dbReference type="EMBL" id="QJW95811.1"/>
    </source>
</evidence>
<dbReference type="KEGG" id="ftj:FTUN_3365"/>
<gene>
    <name evidence="2" type="ORF">FTUN_3365</name>
</gene>
<accession>A0A6M5YRC9</accession>